<evidence type="ECO:0000313" key="3">
    <source>
        <dbReference type="Proteomes" id="UP000297245"/>
    </source>
</evidence>
<organism evidence="2 3">
    <name type="scientific">Dendrothele bispora (strain CBS 962.96)</name>
    <dbReference type="NCBI Taxonomy" id="1314807"/>
    <lineage>
        <taxon>Eukaryota</taxon>
        <taxon>Fungi</taxon>
        <taxon>Dikarya</taxon>
        <taxon>Basidiomycota</taxon>
        <taxon>Agaricomycotina</taxon>
        <taxon>Agaricomycetes</taxon>
        <taxon>Agaricomycetidae</taxon>
        <taxon>Agaricales</taxon>
        <taxon>Agaricales incertae sedis</taxon>
        <taxon>Dendrothele</taxon>
    </lineage>
</organism>
<evidence type="ECO:0000256" key="1">
    <source>
        <dbReference type="SAM" id="MobiDB-lite"/>
    </source>
</evidence>
<feature type="compositionally biased region" description="Low complexity" evidence="1">
    <location>
        <begin position="125"/>
        <end position="134"/>
    </location>
</feature>
<dbReference type="AlphaFoldDB" id="A0A4S8L8E4"/>
<dbReference type="OrthoDB" id="2576541at2759"/>
<feature type="region of interest" description="Disordered" evidence="1">
    <location>
        <begin position="125"/>
        <end position="180"/>
    </location>
</feature>
<reference evidence="2 3" key="1">
    <citation type="journal article" date="2019" name="Nat. Ecol. Evol.">
        <title>Megaphylogeny resolves global patterns of mushroom evolution.</title>
        <authorList>
            <person name="Varga T."/>
            <person name="Krizsan K."/>
            <person name="Foldi C."/>
            <person name="Dima B."/>
            <person name="Sanchez-Garcia M."/>
            <person name="Sanchez-Ramirez S."/>
            <person name="Szollosi G.J."/>
            <person name="Szarkandi J.G."/>
            <person name="Papp V."/>
            <person name="Albert L."/>
            <person name="Andreopoulos W."/>
            <person name="Angelini C."/>
            <person name="Antonin V."/>
            <person name="Barry K.W."/>
            <person name="Bougher N.L."/>
            <person name="Buchanan P."/>
            <person name="Buyck B."/>
            <person name="Bense V."/>
            <person name="Catcheside P."/>
            <person name="Chovatia M."/>
            <person name="Cooper J."/>
            <person name="Damon W."/>
            <person name="Desjardin D."/>
            <person name="Finy P."/>
            <person name="Geml J."/>
            <person name="Haridas S."/>
            <person name="Hughes K."/>
            <person name="Justo A."/>
            <person name="Karasinski D."/>
            <person name="Kautmanova I."/>
            <person name="Kiss B."/>
            <person name="Kocsube S."/>
            <person name="Kotiranta H."/>
            <person name="LaButti K.M."/>
            <person name="Lechner B.E."/>
            <person name="Liimatainen K."/>
            <person name="Lipzen A."/>
            <person name="Lukacs Z."/>
            <person name="Mihaltcheva S."/>
            <person name="Morgado L.N."/>
            <person name="Niskanen T."/>
            <person name="Noordeloos M.E."/>
            <person name="Ohm R.A."/>
            <person name="Ortiz-Santana B."/>
            <person name="Ovrebo C."/>
            <person name="Racz N."/>
            <person name="Riley R."/>
            <person name="Savchenko A."/>
            <person name="Shiryaev A."/>
            <person name="Soop K."/>
            <person name="Spirin V."/>
            <person name="Szebenyi C."/>
            <person name="Tomsovsky M."/>
            <person name="Tulloss R.E."/>
            <person name="Uehling J."/>
            <person name="Grigoriev I.V."/>
            <person name="Vagvolgyi C."/>
            <person name="Papp T."/>
            <person name="Martin F.M."/>
            <person name="Miettinen O."/>
            <person name="Hibbett D.S."/>
            <person name="Nagy L.G."/>
        </authorList>
    </citation>
    <scope>NUCLEOTIDE SEQUENCE [LARGE SCALE GENOMIC DNA]</scope>
    <source>
        <strain evidence="2 3">CBS 962.96</strain>
    </source>
</reference>
<accession>A0A4S8L8E4</accession>
<gene>
    <name evidence="2" type="ORF">K435DRAFT_686520</name>
</gene>
<name>A0A4S8L8E4_DENBC</name>
<protein>
    <submittedName>
        <fullName evidence="2">Uncharacterized protein</fullName>
    </submittedName>
</protein>
<sequence length="180" mass="18677">EAIKWPELNAHGNGVGADSHPLPVHNTGRAGFDTGSEVSLSRAPSTGTHTNYSTADLGGGPDPYAVPPLPHLNPNQPQPYRDDPSPGGYYDPYRGPVPNAFNGSDHGHGEAIPMTQMIPPGMSSSAMMGRASPGPSIARQMSPAPGVGGYDMGRRSPGPQMMMGRASPGPGMAYDNYGAR</sequence>
<feature type="compositionally biased region" description="Polar residues" evidence="1">
    <location>
        <begin position="36"/>
        <end position="54"/>
    </location>
</feature>
<evidence type="ECO:0000313" key="2">
    <source>
        <dbReference type="EMBL" id="THU84959.1"/>
    </source>
</evidence>
<keyword evidence="3" id="KW-1185">Reference proteome</keyword>
<dbReference type="EMBL" id="ML179572">
    <property type="protein sequence ID" value="THU84959.1"/>
    <property type="molecule type" value="Genomic_DNA"/>
</dbReference>
<feature type="region of interest" description="Disordered" evidence="1">
    <location>
        <begin position="1"/>
        <end position="103"/>
    </location>
</feature>
<feature type="non-terminal residue" evidence="2">
    <location>
        <position position="1"/>
    </location>
</feature>
<proteinExistence type="predicted"/>
<dbReference type="Proteomes" id="UP000297245">
    <property type="component" value="Unassembled WGS sequence"/>
</dbReference>